<dbReference type="AlphaFoldDB" id="B9SQ50"/>
<feature type="domain" description="CBM20" evidence="2">
    <location>
        <begin position="14"/>
        <end position="116"/>
    </location>
</feature>
<dbReference type="STRING" id="3988.B9SQ50"/>
<sequence length="323" mass="35841">MHIYRSYYWRFCCADQSKTVHVKIQLNKECSFGEQFVVVGDDPIFGMWDPENAIPLNWSDGHVWILELDIPIGQTIQFKFILKEITGKISWQPGPDRVLKTWETNNTIVVCEDWEDATFQKLLEEEPNCNQNEEPTDNSEMLIVAENLTIVSENLTVQNEEFVANVNNGAVTANVTSLSAKEPLSSDHEKSFITEDLSSSQEKNIAIVDDNSGNSKADPAVSSSHQKLGEKIINHETDGNEALAEEMLGRNGKAPICENSVGTDIEENLINHVGEPVLVPGLPPLSVDSSEPEIQDEDERSSSFVASVGAVEVEDRNPPEVTT</sequence>
<dbReference type="InterPro" id="IPR013783">
    <property type="entry name" value="Ig-like_fold"/>
</dbReference>
<dbReference type="SUPFAM" id="SSF49452">
    <property type="entry name" value="Starch-binding domain-like"/>
    <property type="match status" value="1"/>
</dbReference>
<dbReference type="SMART" id="SM01065">
    <property type="entry name" value="CBM_2"/>
    <property type="match status" value="1"/>
</dbReference>
<feature type="region of interest" description="Disordered" evidence="1">
    <location>
        <begin position="208"/>
        <end position="227"/>
    </location>
</feature>
<reference evidence="4" key="1">
    <citation type="journal article" date="2010" name="Nat. Biotechnol.">
        <title>Draft genome sequence of the oilseed species Ricinus communis.</title>
        <authorList>
            <person name="Chan A.P."/>
            <person name="Crabtree J."/>
            <person name="Zhao Q."/>
            <person name="Lorenzi H."/>
            <person name="Orvis J."/>
            <person name="Puiu D."/>
            <person name="Melake-Berhan A."/>
            <person name="Jones K.M."/>
            <person name="Redman J."/>
            <person name="Chen G."/>
            <person name="Cahoon E.B."/>
            <person name="Gedil M."/>
            <person name="Stanke M."/>
            <person name="Haas B.J."/>
            <person name="Wortman J.R."/>
            <person name="Fraser-Liggett C.M."/>
            <person name="Ravel J."/>
            <person name="Rabinowicz P.D."/>
        </authorList>
    </citation>
    <scope>NUCLEOTIDE SEQUENCE [LARGE SCALE GENOMIC DNA]</scope>
    <source>
        <strain evidence="4">cv. Hale</strain>
    </source>
</reference>
<proteinExistence type="predicted"/>
<dbReference type="FunCoup" id="B9SQ50">
    <property type="interactions" value="110"/>
</dbReference>
<dbReference type="PANTHER" id="PTHR15048">
    <property type="entry name" value="STARCH-BINDING DOMAIN-CONTAINING PROTEIN 1"/>
    <property type="match status" value="1"/>
</dbReference>
<dbReference type="eggNOG" id="ENOG502QU99">
    <property type="taxonomic scope" value="Eukaryota"/>
</dbReference>
<dbReference type="InterPro" id="IPR002044">
    <property type="entry name" value="CBM20"/>
</dbReference>
<evidence type="ECO:0000256" key="1">
    <source>
        <dbReference type="SAM" id="MobiDB-lite"/>
    </source>
</evidence>
<dbReference type="FunFam" id="2.60.40.10:FF:000552">
    <property type="entry name" value="Related to glucoamylase"/>
    <property type="match status" value="1"/>
</dbReference>
<feature type="compositionally biased region" description="Polar residues" evidence="1">
    <location>
        <begin position="211"/>
        <end position="226"/>
    </location>
</feature>
<organism evidence="3 4">
    <name type="scientific">Ricinus communis</name>
    <name type="common">Castor bean</name>
    <dbReference type="NCBI Taxonomy" id="3988"/>
    <lineage>
        <taxon>Eukaryota</taxon>
        <taxon>Viridiplantae</taxon>
        <taxon>Streptophyta</taxon>
        <taxon>Embryophyta</taxon>
        <taxon>Tracheophyta</taxon>
        <taxon>Spermatophyta</taxon>
        <taxon>Magnoliopsida</taxon>
        <taxon>eudicotyledons</taxon>
        <taxon>Gunneridae</taxon>
        <taxon>Pentapetalae</taxon>
        <taxon>rosids</taxon>
        <taxon>fabids</taxon>
        <taxon>Malpighiales</taxon>
        <taxon>Euphorbiaceae</taxon>
        <taxon>Acalyphoideae</taxon>
        <taxon>Acalypheae</taxon>
        <taxon>Ricinus</taxon>
    </lineage>
</organism>
<dbReference type="Pfam" id="PF00686">
    <property type="entry name" value="CBM_20"/>
    <property type="match status" value="1"/>
</dbReference>
<evidence type="ECO:0000313" key="4">
    <source>
        <dbReference type="Proteomes" id="UP000008311"/>
    </source>
</evidence>
<feature type="compositionally biased region" description="Acidic residues" evidence="1">
    <location>
        <begin position="290"/>
        <end position="299"/>
    </location>
</feature>
<accession>B9SQ50</accession>
<dbReference type="Proteomes" id="UP000008311">
    <property type="component" value="Unassembled WGS sequence"/>
</dbReference>
<dbReference type="InParanoid" id="B9SQ50"/>
<name>B9SQ50_RICCO</name>
<dbReference type="PROSITE" id="PS51166">
    <property type="entry name" value="CBM20"/>
    <property type="match status" value="1"/>
</dbReference>
<dbReference type="EMBL" id="EQ974076">
    <property type="protein sequence ID" value="EEF34298.1"/>
    <property type="molecule type" value="Genomic_DNA"/>
</dbReference>
<dbReference type="Gene3D" id="2.60.40.10">
    <property type="entry name" value="Immunoglobulins"/>
    <property type="match status" value="1"/>
</dbReference>
<keyword evidence="4" id="KW-1185">Reference proteome</keyword>
<feature type="region of interest" description="Disordered" evidence="1">
    <location>
        <begin position="281"/>
        <end position="323"/>
    </location>
</feature>
<dbReference type="PANTHER" id="PTHR15048:SF0">
    <property type="entry name" value="STARCH-BINDING DOMAIN-CONTAINING PROTEIN 1"/>
    <property type="match status" value="1"/>
</dbReference>
<dbReference type="CDD" id="cd05467">
    <property type="entry name" value="CBM20"/>
    <property type="match status" value="1"/>
</dbReference>
<feature type="compositionally biased region" description="Basic and acidic residues" evidence="1">
    <location>
        <begin position="313"/>
        <end position="323"/>
    </location>
</feature>
<gene>
    <name evidence="3" type="ORF">RCOM_0644800</name>
</gene>
<evidence type="ECO:0000313" key="3">
    <source>
        <dbReference type="EMBL" id="EEF34298.1"/>
    </source>
</evidence>
<dbReference type="GO" id="GO:2001070">
    <property type="term" value="F:starch binding"/>
    <property type="evidence" value="ECO:0007669"/>
    <property type="project" value="InterPro"/>
</dbReference>
<dbReference type="InterPro" id="IPR013784">
    <property type="entry name" value="Carb-bd-like_fold"/>
</dbReference>
<evidence type="ECO:0000259" key="2">
    <source>
        <dbReference type="PROSITE" id="PS51166"/>
    </source>
</evidence>
<protein>
    <submittedName>
        <fullName evidence="3">Catalytic, putative</fullName>
    </submittedName>
</protein>